<sequence>MRWGTCHGAPAVPPDQAPVSELWGSGGGSSGVGTTSWGVAQRYCPEPNSGVHESLSSSLMARSASASRDATLPPGEAFPVEVHSGLSRCFFWVSFTGIRTPYVQKVSGGVVNLFTVTAGPPPALRVRYGAEVSG</sequence>
<gene>
    <name evidence="2" type="ORF">NDU88_005984</name>
</gene>
<organism evidence="2 3">
    <name type="scientific">Pleurodeles waltl</name>
    <name type="common">Iberian ribbed newt</name>
    <dbReference type="NCBI Taxonomy" id="8319"/>
    <lineage>
        <taxon>Eukaryota</taxon>
        <taxon>Metazoa</taxon>
        <taxon>Chordata</taxon>
        <taxon>Craniata</taxon>
        <taxon>Vertebrata</taxon>
        <taxon>Euteleostomi</taxon>
        <taxon>Amphibia</taxon>
        <taxon>Batrachia</taxon>
        <taxon>Caudata</taxon>
        <taxon>Salamandroidea</taxon>
        <taxon>Salamandridae</taxon>
        <taxon>Pleurodelinae</taxon>
        <taxon>Pleurodeles</taxon>
    </lineage>
</organism>
<evidence type="ECO:0000313" key="2">
    <source>
        <dbReference type="EMBL" id="KAJ1100909.1"/>
    </source>
</evidence>
<dbReference type="EMBL" id="JANPWB010000014">
    <property type="protein sequence ID" value="KAJ1100909.1"/>
    <property type="molecule type" value="Genomic_DNA"/>
</dbReference>
<name>A0AAV7MEI0_PLEWA</name>
<protein>
    <submittedName>
        <fullName evidence="2">Uncharacterized protein</fullName>
    </submittedName>
</protein>
<comment type="caution">
    <text evidence="2">The sequence shown here is derived from an EMBL/GenBank/DDBJ whole genome shotgun (WGS) entry which is preliminary data.</text>
</comment>
<evidence type="ECO:0000313" key="3">
    <source>
        <dbReference type="Proteomes" id="UP001066276"/>
    </source>
</evidence>
<proteinExistence type="predicted"/>
<feature type="region of interest" description="Disordered" evidence="1">
    <location>
        <begin position="1"/>
        <end position="37"/>
    </location>
</feature>
<dbReference type="Proteomes" id="UP001066276">
    <property type="component" value="Chromosome 10"/>
</dbReference>
<accession>A0AAV7MEI0</accession>
<dbReference type="AlphaFoldDB" id="A0AAV7MEI0"/>
<evidence type="ECO:0000256" key="1">
    <source>
        <dbReference type="SAM" id="MobiDB-lite"/>
    </source>
</evidence>
<keyword evidence="3" id="KW-1185">Reference proteome</keyword>
<reference evidence="2" key="1">
    <citation type="journal article" date="2022" name="bioRxiv">
        <title>Sequencing and chromosome-scale assembly of the giantPleurodeles waltlgenome.</title>
        <authorList>
            <person name="Brown T."/>
            <person name="Elewa A."/>
            <person name="Iarovenko S."/>
            <person name="Subramanian E."/>
            <person name="Araus A.J."/>
            <person name="Petzold A."/>
            <person name="Susuki M."/>
            <person name="Suzuki K.-i.T."/>
            <person name="Hayashi T."/>
            <person name="Toyoda A."/>
            <person name="Oliveira C."/>
            <person name="Osipova E."/>
            <person name="Leigh N.D."/>
            <person name="Simon A."/>
            <person name="Yun M.H."/>
        </authorList>
    </citation>
    <scope>NUCLEOTIDE SEQUENCE</scope>
    <source>
        <strain evidence="2">20211129_DDA</strain>
        <tissue evidence="2">Liver</tissue>
    </source>
</reference>